<evidence type="ECO:0000256" key="3">
    <source>
        <dbReference type="ARBA" id="ARBA00022475"/>
    </source>
</evidence>
<comment type="caution">
    <text evidence="8">The sequence shown here is derived from an EMBL/GenBank/DDBJ whole genome shotgun (WGS) entry which is preliminary data.</text>
</comment>
<feature type="transmembrane region" description="Helical" evidence="7">
    <location>
        <begin position="155"/>
        <end position="175"/>
    </location>
</feature>
<reference evidence="8" key="2">
    <citation type="submission" date="2023-02" db="EMBL/GenBank/DDBJ databases">
        <title>'Rhodoalgimonas zhirmunskyi' gen. nov., isolated from a red alga.</title>
        <authorList>
            <person name="Nedashkovskaya O.I."/>
            <person name="Otstavnykh N.Y."/>
            <person name="Bystritskaya E.P."/>
            <person name="Balabanova L.A."/>
            <person name="Isaeva M.P."/>
        </authorList>
    </citation>
    <scope>NUCLEOTIDE SEQUENCE</scope>
    <source>
        <strain evidence="8">KCTC 52189</strain>
    </source>
</reference>
<feature type="transmembrane region" description="Helical" evidence="7">
    <location>
        <begin position="425"/>
        <end position="443"/>
    </location>
</feature>
<feature type="transmembrane region" description="Helical" evidence="7">
    <location>
        <begin position="50"/>
        <end position="67"/>
    </location>
</feature>
<comment type="subcellular location">
    <subcellularLocation>
        <location evidence="1">Cell membrane</location>
        <topology evidence="1">Multi-pass membrane protein</topology>
    </subcellularLocation>
</comment>
<evidence type="ECO:0000256" key="7">
    <source>
        <dbReference type="SAM" id="Phobius"/>
    </source>
</evidence>
<evidence type="ECO:0000313" key="9">
    <source>
        <dbReference type="Proteomes" id="UP001226762"/>
    </source>
</evidence>
<dbReference type="PANTHER" id="PTHR30250">
    <property type="entry name" value="PST FAMILY PREDICTED COLANIC ACID TRANSPORTER"/>
    <property type="match status" value="1"/>
</dbReference>
<dbReference type="EMBL" id="JANHAX010000001">
    <property type="protein sequence ID" value="MDQ2089353.1"/>
    <property type="molecule type" value="Genomic_DNA"/>
</dbReference>
<keyword evidence="6 7" id="KW-0472">Membrane</keyword>
<dbReference type="PANTHER" id="PTHR30250:SF10">
    <property type="entry name" value="LIPOPOLYSACCHARIDE BIOSYNTHESIS PROTEIN WZXC"/>
    <property type="match status" value="1"/>
</dbReference>
<evidence type="ECO:0000256" key="5">
    <source>
        <dbReference type="ARBA" id="ARBA00022989"/>
    </source>
</evidence>
<dbReference type="InterPro" id="IPR050833">
    <property type="entry name" value="Poly_Biosynth_Transport"/>
</dbReference>
<feature type="transmembrane region" description="Helical" evidence="7">
    <location>
        <begin position="181"/>
        <end position="201"/>
    </location>
</feature>
<dbReference type="GO" id="GO:0005886">
    <property type="term" value="C:plasma membrane"/>
    <property type="evidence" value="ECO:0007669"/>
    <property type="project" value="UniProtKB-SubCell"/>
</dbReference>
<sequence>MTRLRGLIGGESVLARAMRSAGLTVFGFGTSQLLRLASNLILTRLLFPEAFGMMALIAVFLMGLNQFSDVGVTPAIMSSKRGDDAEFLNTAWTIQVIRGFGLFLVACGIAWPVSVFYGEPDLALMLPVSALTLILTGFNPTRLDTAQRHLRVGRLTVLDIFNQVAGVVAAILLAWWWHSVWALVVSGVIGAAVQLAVYNAFLPGGANRFRWEKAAAHELINFGKWIFLATVAGFFLAQADKLILGKYLALDQFGVYNIGFFLASFPLLMGGVLVRRILIPVYREWPPRESVENFHRLRKMRFAVSGALLGLVAILALGGVRIVDLLYDPRYAMAGAVTVVIACMQVPQIIALTYDQAALAAGDSKRFFVLAGSKAALMVICLIAGLELAGLFGALVGQGVAMLLVYPVVIWLSRSTGAWDRMHDLSLALAGIGLVALAFWLNAGEIAALAELTSG</sequence>
<feature type="transmembrane region" description="Helical" evidence="7">
    <location>
        <begin position="332"/>
        <end position="354"/>
    </location>
</feature>
<feature type="transmembrane region" description="Helical" evidence="7">
    <location>
        <begin position="21"/>
        <end position="38"/>
    </location>
</feature>
<organism evidence="8 9">
    <name type="scientific">Marimonas arenosa</name>
    <dbReference type="NCBI Taxonomy" id="1795305"/>
    <lineage>
        <taxon>Bacteria</taxon>
        <taxon>Pseudomonadati</taxon>
        <taxon>Pseudomonadota</taxon>
        <taxon>Alphaproteobacteria</taxon>
        <taxon>Rhodobacterales</taxon>
        <taxon>Paracoccaceae</taxon>
        <taxon>Marimonas</taxon>
    </lineage>
</organism>
<feature type="transmembrane region" description="Helical" evidence="7">
    <location>
        <begin position="259"/>
        <end position="279"/>
    </location>
</feature>
<feature type="transmembrane region" description="Helical" evidence="7">
    <location>
        <begin position="300"/>
        <end position="320"/>
    </location>
</feature>
<dbReference type="Pfam" id="PF13440">
    <property type="entry name" value="Polysacc_synt_3"/>
    <property type="match status" value="1"/>
</dbReference>
<feature type="transmembrane region" description="Helical" evidence="7">
    <location>
        <begin position="87"/>
        <end position="111"/>
    </location>
</feature>
<dbReference type="Proteomes" id="UP001226762">
    <property type="component" value="Unassembled WGS sequence"/>
</dbReference>
<protein>
    <submittedName>
        <fullName evidence="8">Oligosaccharide flippase family protein</fullName>
    </submittedName>
</protein>
<evidence type="ECO:0000256" key="2">
    <source>
        <dbReference type="ARBA" id="ARBA00007430"/>
    </source>
</evidence>
<feature type="transmembrane region" description="Helical" evidence="7">
    <location>
        <begin position="366"/>
        <end position="386"/>
    </location>
</feature>
<evidence type="ECO:0000313" key="8">
    <source>
        <dbReference type="EMBL" id="MDQ2089353.1"/>
    </source>
</evidence>
<keyword evidence="3" id="KW-1003">Cell membrane</keyword>
<name>A0AAE3WD00_9RHOB</name>
<reference evidence="8" key="1">
    <citation type="submission" date="2022-07" db="EMBL/GenBank/DDBJ databases">
        <authorList>
            <person name="Otstavnykh N."/>
            <person name="Isaeva M."/>
            <person name="Bystritskaya E."/>
        </authorList>
    </citation>
    <scope>NUCLEOTIDE SEQUENCE</scope>
    <source>
        <strain evidence="8">KCTC 52189</strain>
    </source>
</reference>
<evidence type="ECO:0000256" key="1">
    <source>
        <dbReference type="ARBA" id="ARBA00004651"/>
    </source>
</evidence>
<keyword evidence="9" id="KW-1185">Reference proteome</keyword>
<keyword evidence="5 7" id="KW-1133">Transmembrane helix</keyword>
<evidence type="ECO:0000256" key="6">
    <source>
        <dbReference type="ARBA" id="ARBA00023136"/>
    </source>
</evidence>
<gene>
    <name evidence="8" type="ORF">NO357_05505</name>
</gene>
<proteinExistence type="inferred from homology"/>
<feature type="transmembrane region" description="Helical" evidence="7">
    <location>
        <begin position="123"/>
        <end position="143"/>
    </location>
</feature>
<dbReference type="AlphaFoldDB" id="A0AAE3WD00"/>
<feature type="transmembrane region" description="Helical" evidence="7">
    <location>
        <begin position="222"/>
        <end position="239"/>
    </location>
</feature>
<keyword evidence="4 7" id="KW-0812">Transmembrane</keyword>
<dbReference type="RefSeq" id="WP_306734600.1">
    <property type="nucleotide sequence ID" value="NZ_JANHAX010000001.1"/>
</dbReference>
<accession>A0AAE3WD00</accession>
<feature type="transmembrane region" description="Helical" evidence="7">
    <location>
        <begin position="392"/>
        <end position="413"/>
    </location>
</feature>
<evidence type="ECO:0000256" key="4">
    <source>
        <dbReference type="ARBA" id="ARBA00022692"/>
    </source>
</evidence>
<comment type="similarity">
    <text evidence="2">Belongs to the polysaccharide synthase family.</text>
</comment>